<proteinExistence type="predicted"/>
<organism evidence="1">
    <name type="scientific">Arundo donax</name>
    <name type="common">Giant reed</name>
    <name type="synonym">Donax arundinaceus</name>
    <dbReference type="NCBI Taxonomy" id="35708"/>
    <lineage>
        <taxon>Eukaryota</taxon>
        <taxon>Viridiplantae</taxon>
        <taxon>Streptophyta</taxon>
        <taxon>Embryophyta</taxon>
        <taxon>Tracheophyta</taxon>
        <taxon>Spermatophyta</taxon>
        <taxon>Magnoliopsida</taxon>
        <taxon>Liliopsida</taxon>
        <taxon>Poales</taxon>
        <taxon>Poaceae</taxon>
        <taxon>PACMAD clade</taxon>
        <taxon>Arundinoideae</taxon>
        <taxon>Arundineae</taxon>
        <taxon>Arundo</taxon>
    </lineage>
</organism>
<dbReference type="EMBL" id="GBRH01186405">
    <property type="protein sequence ID" value="JAE11491.1"/>
    <property type="molecule type" value="Transcribed_RNA"/>
</dbReference>
<evidence type="ECO:0000313" key="1">
    <source>
        <dbReference type="EMBL" id="JAE11491.1"/>
    </source>
</evidence>
<name>A0A0A9FMP5_ARUDO</name>
<accession>A0A0A9FMP5</accession>
<sequence length="29" mass="3309">MRTPMSSSSTYLPIFSPISLNPLLLPCWR</sequence>
<reference evidence="1" key="2">
    <citation type="journal article" date="2015" name="Data Brief">
        <title>Shoot transcriptome of the giant reed, Arundo donax.</title>
        <authorList>
            <person name="Barrero R.A."/>
            <person name="Guerrero F.D."/>
            <person name="Moolhuijzen P."/>
            <person name="Goolsby J.A."/>
            <person name="Tidwell J."/>
            <person name="Bellgard S.E."/>
            <person name="Bellgard M.I."/>
        </authorList>
    </citation>
    <scope>NUCLEOTIDE SEQUENCE</scope>
    <source>
        <tissue evidence="1">Shoot tissue taken approximately 20 cm above the soil surface</tissue>
    </source>
</reference>
<dbReference type="AlphaFoldDB" id="A0A0A9FMP5"/>
<protein>
    <submittedName>
        <fullName evidence="1">Uncharacterized protein</fullName>
    </submittedName>
</protein>
<reference evidence="1" key="1">
    <citation type="submission" date="2014-09" db="EMBL/GenBank/DDBJ databases">
        <authorList>
            <person name="Magalhaes I.L.F."/>
            <person name="Oliveira U."/>
            <person name="Santos F.R."/>
            <person name="Vidigal T.H.D.A."/>
            <person name="Brescovit A.D."/>
            <person name="Santos A.J."/>
        </authorList>
    </citation>
    <scope>NUCLEOTIDE SEQUENCE</scope>
    <source>
        <tissue evidence="1">Shoot tissue taken approximately 20 cm above the soil surface</tissue>
    </source>
</reference>